<dbReference type="eggNOG" id="COG3311">
    <property type="taxonomic scope" value="Bacteria"/>
</dbReference>
<sequence>MCISCGTTTGKDHEFLLITHEALGYSGSIFDYPQDCSGMARCAPGCHHRAMKDKFLTIAEVAENLQLSAQGVRALIQSGDLPAIQVGARRLWRVPESAFDAYIERQLKATRDMVAAGAAGQLFEKE</sequence>
<accession>J0X8Q0</accession>
<reference evidence="2 3" key="1">
    <citation type="submission" date="2012-05" db="EMBL/GenBank/DDBJ databases">
        <authorList>
            <person name="Harkins D.M."/>
            <person name="Madupu R."/>
            <person name="Durkin A.S."/>
            <person name="Torralba M."/>
            <person name="Methe B."/>
            <person name="Sutton G.G."/>
            <person name="Nelson K.E."/>
        </authorList>
    </citation>
    <scope>NUCLEOTIDE SEQUENCE [LARGE SCALE GENOMIC DNA]</scope>
    <source>
        <strain evidence="2 3">F0489</strain>
    </source>
</reference>
<name>J0X8Q0_9ACTO</name>
<dbReference type="SUPFAM" id="SSF46955">
    <property type="entry name" value="Putative DNA-binding domain"/>
    <property type="match status" value="1"/>
</dbReference>
<feature type="domain" description="Helix-turn-helix" evidence="1">
    <location>
        <begin position="55"/>
        <end position="106"/>
    </location>
</feature>
<evidence type="ECO:0000313" key="3">
    <source>
        <dbReference type="Proteomes" id="UP000002941"/>
    </source>
</evidence>
<organism evidence="2 3">
    <name type="scientific">Actinomyces massiliensis F0489</name>
    <dbReference type="NCBI Taxonomy" id="1125718"/>
    <lineage>
        <taxon>Bacteria</taxon>
        <taxon>Bacillati</taxon>
        <taxon>Actinomycetota</taxon>
        <taxon>Actinomycetes</taxon>
        <taxon>Actinomycetales</taxon>
        <taxon>Actinomycetaceae</taxon>
        <taxon>Actinomyces</taxon>
    </lineage>
</organism>
<comment type="caution">
    <text evidence="2">The sequence shown here is derived from an EMBL/GenBank/DDBJ whole genome shotgun (WGS) entry which is preliminary data.</text>
</comment>
<dbReference type="Proteomes" id="UP000002941">
    <property type="component" value="Unassembled WGS sequence"/>
</dbReference>
<dbReference type="NCBIfam" id="TIGR01764">
    <property type="entry name" value="excise"/>
    <property type="match status" value="1"/>
</dbReference>
<evidence type="ECO:0000313" key="2">
    <source>
        <dbReference type="EMBL" id="EJF45036.1"/>
    </source>
</evidence>
<dbReference type="Pfam" id="PF12728">
    <property type="entry name" value="HTH_17"/>
    <property type="match status" value="1"/>
</dbReference>
<gene>
    <name evidence="2" type="ORF">HMPREF1318_2909</name>
</gene>
<protein>
    <submittedName>
        <fullName evidence="2">DNA binding domain protein, excisionase family</fullName>
    </submittedName>
</protein>
<dbReference type="AlphaFoldDB" id="J0X8Q0"/>
<keyword evidence="3" id="KW-1185">Reference proteome</keyword>
<dbReference type="GO" id="GO:0003677">
    <property type="term" value="F:DNA binding"/>
    <property type="evidence" value="ECO:0007669"/>
    <property type="project" value="InterPro"/>
</dbReference>
<dbReference type="InterPro" id="IPR010093">
    <property type="entry name" value="SinI_DNA-bd"/>
</dbReference>
<evidence type="ECO:0000259" key="1">
    <source>
        <dbReference type="Pfam" id="PF12728"/>
    </source>
</evidence>
<dbReference type="PATRIC" id="fig|1125718.3.peg.1321"/>
<dbReference type="InterPro" id="IPR009061">
    <property type="entry name" value="DNA-bd_dom_put_sf"/>
</dbReference>
<dbReference type="EMBL" id="AKFT01000102">
    <property type="protein sequence ID" value="EJF45036.1"/>
    <property type="molecule type" value="Genomic_DNA"/>
</dbReference>
<dbReference type="InterPro" id="IPR041657">
    <property type="entry name" value="HTH_17"/>
</dbReference>
<proteinExistence type="predicted"/>